<gene>
    <name evidence="1" type="ORF">GFD25_11795</name>
</gene>
<evidence type="ECO:0000313" key="2">
    <source>
        <dbReference type="Proteomes" id="UP000469194"/>
    </source>
</evidence>
<dbReference type="AlphaFoldDB" id="A0A6N9Z969"/>
<sequence>MTGIRLITSFGLTGSSFGSLDEVCDHLRRALKGHHVDNIRVYPDEGRVHVEFTVEASGFNDANVRSGRILLQSLNETGIDVGDPEDIDRVATLDELNDANENRLLDQSRRLLFA</sequence>
<accession>A0A6N9Z969</accession>
<protein>
    <submittedName>
        <fullName evidence="1">Uncharacterized protein</fullName>
    </submittedName>
</protein>
<proteinExistence type="predicted"/>
<organism evidence="1 2">
    <name type="scientific">Bifidobacterium aerophilum</name>
    <dbReference type="NCBI Taxonomy" id="1798155"/>
    <lineage>
        <taxon>Bacteria</taxon>
        <taxon>Bacillati</taxon>
        <taxon>Actinomycetota</taxon>
        <taxon>Actinomycetes</taxon>
        <taxon>Bifidobacteriales</taxon>
        <taxon>Bifidobacteriaceae</taxon>
        <taxon>Bifidobacterium</taxon>
    </lineage>
</organism>
<evidence type="ECO:0000313" key="1">
    <source>
        <dbReference type="EMBL" id="NEG90643.1"/>
    </source>
</evidence>
<dbReference type="EMBL" id="WHZW01000043">
    <property type="protein sequence ID" value="NEG90643.1"/>
    <property type="molecule type" value="Genomic_DNA"/>
</dbReference>
<dbReference type="Proteomes" id="UP000469194">
    <property type="component" value="Unassembled WGS sequence"/>
</dbReference>
<reference evidence="1 2" key="1">
    <citation type="submission" date="2019-10" db="EMBL/GenBank/DDBJ databases">
        <title>Bifidobacterium from non-human primates.</title>
        <authorList>
            <person name="Modesto M."/>
        </authorList>
    </citation>
    <scope>NUCLEOTIDE SEQUENCE [LARGE SCALE GENOMIC DNA]</scope>
    <source>
        <strain evidence="1 2">TRE17</strain>
    </source>
</reference>
<name>A0A6N9Z969_9BIFI</name>
<comment type="caution">
    <text evidence="1">The sequence shown here is derived from an EMBL/GenBank/DDBJ whole genome shotgun (WGS) entry which is preliminary data.</text>
</comment>
<keyword evidence="2" id="KW-1185">Reference proteome</keyword>
<dbReference type="RefSeq" id="WP_163233087.1">
    <property type="nucleotide sequence ID" value="NZ_WHZW01000043.1"/>
</dbReference>